<dbReference type="Proteomes" id="UP000010846">
    <property type="component" value="Chromosome"/>
</dbReference>
<dbReference type="RefSeq" id="WP_015300731.1">
    <property type="nucleotide sequence ID" value="NC_019964.1"/>
</dbReference>
<evidence type="ECO:0000313" key="3">
    <source>
        <dbReference type="EMBL" id="AGB16086.1"/>
    </source>
</evidence>
<evidence type="ECO:0000256" key="1">
    <source>
        <dbReference type="SAM" id="Phobius"/>
    </source>
</evidence>
<proteinExistence type="predicted"/>
<keyword evidence="1" id="KW-1133">Transmembrane helix</keyword>
<evidence type="ECO:0000313" key="4">
    <source>
        <dbReference type="Proteomes" id="UP000010846"/>
    </source>
</evidence>
<feature type="domain" description="DUF7979" evidence="2">
    <location>
        <begin position="48"/>
        <end position="92"/>
    </location>
</feature>
<dbReference type="OrthoDB" id="383581at2157"/>
<evidence type="ECO:0000259" key="2">
    <source>
        <dbReference type="Pfam" id="PF25934"/>
    </source>
</evidence>
<feature type="transmembrane region" description="Helical" evidence="1">
    <location>
        <begin position="17"/>
        <end position="40"/>
    </location>
</feature>
<dbReference type="AlphaFoldDB" id="L0ICX7"/>
<dbReference type="Pfam" id="PF25934">
    <property type="entry name" value="DUF7979"/>
    <property type="match status" value="1"/>
</dbReference>
<protein>
    <recommendedName>
        <fullName evidence="2">DUF7979 domain-containing protein</fullName>
    </recommendedName>
</protein>
<dbReference type="InterPro" id="IPR058285">
    <property type="entry name" value="DUF7979"/>
</dbReference>
<accession>L0ICX7</accession>
<gene>
    <name evidence="3" type="ordered locus">Halru_1478</name>
</gene>
<keyword evidence="1" id="KW-0812">Transmembrane</keyword>
<name>L0ICX7_HALRX</name>
<dbReference type="KEGG" id="hru:Halru_1478"/>
<reference evidence="3" key="1">
    <citation type="submission" date="2011-09" db="EMBL/GenBank/DDBJ databases">
        <title>Complete sequence of Halovivax ruber XH-70.</title>
        <authorList>
            <consortium name="US DOE Joint Genome Institute"/>
            <person name="Lucas S."/>
            <person name="Han J."/>
            <person name="Lapidus A."/>
            <person name="Cheng J.-F."/>
            <person name="Goodwin L."/>
            <person name="Pitluck S."/>
            <person name="Peters L."/>
            <person name="Mikhailova N."/>
            <person name="Davenport K."/>
            <person name="Detter J.C."/>
            <person name="Han C."/>
            <person name="Tapia R."/>
            <person name="Land M."/>
            <person name="Hauser L."/>
            <person name="Kyrpides N."/>
            <person name="Ivanova N."/>
            <person name="Pagani I."/>
            <person name="Sproer C."/>
            <person name="Anderson I."/>
            <person name="Woyke T."/>
        </authorList>
    </citation>
    <scope>NUCLEOTIDE SEQUENCE</scope>
    <source>
        <strain evidence="3">XH-70</strain>
    </source>
</reference>
<keyword evidence="1" id="KW-0472">Membrane</keyword>
<dbReference type="HOGENOM" id="CLU_2021453_0_0_2"/>
<organism evidence="3 4">
    <name type="scientific">Halovivax ruber (strain DSM 18193 / JCM 13892 / XH-70)</name>
    <dbReference type="NCBI Taxonomy" id="797302"/>
    <lineage>
        <taxon>Archaea</taxon>
        <taxon>Methanobacteriati</taxon>
        <taxon>Methanobacteriota</taxon>
        <taxon>Stenosarchaea group</taxon>
        <taxon>Halobacteria</taxon>
        <taxon>Halobacteriales</taxon>
        <taxon>Natrialbaceae</taxon>
        <taxon>Halovivax</taxon>
    </lineage>
</organism>
<keyword evidence="4" id="KW-1185">Reference proteome</keyword>
<sequence>MYSSNCRFSREGEQKRLYWGLLLLAVFFLVAAGVLFFPALQYEFQQGERGEVQQITTGPVLEYEHLAPEEQRVVDGAINGETYVLGTSEPIPGNYEYSSQPKQLQVSEGGTTHIFIDETVSP</sequence>
<dbReference type="EMBL" id="CP003050">
    <property type="protein sequence ID" value="AGB16086.1"/>
    <property type="molecule type" value="Genomic_DNA"/>
</dbReference>
<dbReference type="GeneID" id="14376265"/>